<evidence type="ECO:0000313" key="2">
    <source>
        <dbReference type="EMBL" id="CAD7399804.1"/>
    </source>
</evidence>
<feature type="domain" description="Doublecortin" evidence="1">
    <location>
        <begin position="16"/>
        <end position="101"/>
    </location>
</feature>
<organism evidence="2">
    <name type="scientific">Timema poppense</name>
    <name type="common">Walking stick</name>
    <dbReference type="NCBI Taxonomy" id="170557"/>
    <lineage>
        <taxon>Eukaryota</taxon>
        <taxon>Metazoa</taxon>
        <taxon>Ecdysozoa</taxon>
        <taxon>Arthropoda</taxon>
        <taxon>Hexapoda</taxon>
        <taxon>Insecta</taxon>
        <taxon>Pterygota</taxon>
        <taxon>Neoptera</taxon>
        <taxon>Polyneoptera</taxon>
        <taxon>Phasmatodea</taxon>
        <taxon>Timematodea</taxon>
        <taxon>Timematoidea</taxon>
        <taxon>Timematidae</taxon>
        <taxon>Timema</taxon>
    </lineage>
</organism>
<proteinExistence type="predicted"/>
<dbReference type="GO" id="GO:0035556">
    <property type="term" value="P:intracellular signal transduction"/>
    <property type="evidence" value="ECO:0007669"/>
    <property type="project" value="InterPro"/>
</dbReference>
<dbReference type="InterPro" id="IPR036572">
    <property type="entry name" value="Doublecortin_dom_sf"/>
</dbReference>
<dbReference type="PANTHER" id="PTHR23004">
    <property type="entry name" value="DOUBLECORTIN DOMAIN CONTAINING 2"/>
    <property type="match status" value="1"/>
</dbReference>
<gene>
    <name evidence="2" type="ORF">TPSB3V08_LOCUS2318</name>
</gene>
<dbReference type="SUPFAM" id="SSF89837">
    <property type="entry name" value="Doublecortin (DC)"/>
    <property type="match status" value="2"/>
</dbReference>
<sequence>MCSMYKSLACNIREGKWILVFINGDTYNEGTWVLVNPMHIRNFAKLLTHLTDKLNPIFGAVRSLVALRDGCPITVNSLDSIRSNEKYVAIGSEKFKPLRYLTKQEKEHKPFRKVHYNVGEQYCQLSVRCRKDTHISIYLFTNGDRSLTPYKFVLTQNNLASWGSTLELMARRMTPFPRGIQYLYTVHGEIVCGPWELQNGAMYVAVGYKESFINLDYCITPTEMSRSVREGKPLQKGKFCMGPVGQPVGGRITGPCVHVDSTMSYYLFRLYTI</sequence>
<dbReference type="SMART" id="SM00537">
    <property type="entry name" value="DCX"/>
    <property type="match status" value="2"/>
</dbReference>
<dbReference type="AlphaFoldDB" id="A0A7R9GWY6"/>
<feature type="domain" description="Doublecortin" evidence="1">
    <location>
        <begin position="135"/>
        <end position="218"/>
    </location>
</feature>
<dbReference type="PROSITE" id="PS50309">
    <property type="entry name" value="DC"/>
    <property type="match status" value="2"/>
</dbReference>
<accession>A0A7R9GWY6</accession>
<reference evidence="2" key="1">
    <citation type="submission" date="2020-11" db="EMBL/GenBank/DDBJ databases">
        <authorList>
            <person name="Tran Van P."/>
        </authorList>
    </citation>
    <scope>NUCLEOTIDE SEQUENCE</scope>
</reference>
<dbReference type="InterPro" id="IPR003533">
    <property type="entry name" value="Doublecortin_dom"/>
</dbReference>
<dbReference type="GO" id="GO:0005874">
    <property type="term" value="C:microtubule"/>
    <property type="evidence" value="ECO:0007669"/>
    <property type="project" value="TreeGrafter"/>
</dbReference>
<dbReference type="Gene3D" id="3.10.20.230">
    <property type="entry name" value="Doublecortin domain"/>
    <property type="match status" value="2"/>
</dbReference>
<name>A0A7R9GWY6_TIMPO</name>
<dbReference type="Pfam" id="PF03607">
    <property type="entry name" value="DCX"/>
    <property type="match status" value="2"/>
</dbReference>
<dbReference type="PANTHER" id="PTHR23004:SF11">
    <property type="entry name" value="PROTEIN RPI-1"/>
    <property type="match status" value="1"/>
</dbReference>
<evidence type="ECO:0000259" key="1">
    <source>
        <dbReference type="PROSITE" id="PS50309"/>
    </source>
</evidence>
<protein>
    <recommendedName>
        <fullName evidence="1">Doublecortin domain-containing protein</fullName>
    </recommendedName>
</protein>
<dbReference type="GO" id="GO:0005815">
    <property type="term" value="C:microtubule organizing center"/>
    <property type="evidence" value="ECO:0007669"/>
    <property type="project" value="TreeGrafter"/>
</dbReference>
<dbReference type="EMBL" id="OD000911">
    <property type="protein sequence ID" value="CAD7399804.1"/>
    <property type="molecule type" value="Genomic_DNA"/>
</dbReference>